<proteinExistence type="inferred from homology"/>
<dbReference type="OrthoDB" id="1258937at2759"/>
<dbReference type="Proteomes" id="UP000019116">
    <property type="component" value="Chromosome 3A"/>
</dbReference>
<dbReference type="Pfam" id="PF14541">
    <property type="entry name" value="TAXi_C"/>
    <property type="match status" value="1"/>
</dbReference>
<dbReference type="AlphaFoldDB" id="A0A3B6EN53"/>
<dbReference type="Pfam" id="PF14543">
    <property type="entry name" value="TAXi_N"/>
    <property type="match status" value="1"/>
</dbReference>
<reference evidence="4" key="2">
    <citation type="submission" date="2018-10" db="UniProtKB">
        <authorList>
            <consortium name="EnsemblPlants"/>
        </authorList>
    </citation>
    <scope>IDENTIFICATION</scope>
</reference>
<dbReference type="InterPro" id="IPR032799">
    <property type="entry name" value="TAXi_C"/>
</dbReference>
<dbReference type="InterPro" id="IPR033121">
    <property type="entry name" value="PEPTIDASE_A1"/>
</dbReference>
<dbReference type="STRING" id="4565.A0A3B6EN53"/>
<keyword evidence="5" id="KW-1185">Reference proteome</keyword>
<keyword evidence="2" id="KW-0732">Signal</keyword>
<dbReference type="FunFam" id="2.40.70.10:FF:000075">
    <property type="entry name" value="Putative xylanase inhibitor"/>
    <property type="match status" value="1"/>
</dbReference>
<dbReference type="GO" id="GO:0006508">
    <property type="term" value="P:proteolysis"/>
    <property type="evidence" value="ECO:0007669"/>
    <property type="project" value="InterPro"/>
</dbReference>
<evidence type="ECO:0000259" key="3">
    <source>
        <dbReference type="PROSITE" id="PS51767"/>
    </source>
</evidence>
<dbReference type="CDD" id="cd05489">
    <property type="entry name" value="xylanase_inhibitor_I_like"/>
    <property type="match status" value="1"/>
</dbReference>
<name>A0A3B6EN53_WHEAT</name>
<dbReference type="GeneID" id="123062975"/>
<dbReference type="EnsemblPlants" id="TraesCS3A02G411700.1">
    <property type="protein sequence ID" value="TraesCS3A02G411700.1.cds1"/>
    <property type="gene ID" value="TraesCS3A02G411700"/>
</dbReference>
<feature type="domain" description="Peptidase A1" evidence="3">
    <location>
        <begin position="118"/>
        <end position="482"/>
    </location>
</feature>
<gene>
    <name evidence="4" type="primary">LOC123062975</name>
</gene>
<accession>A0A3B6EN53</accession>
<dbReference type="PANTHER" id="PTHR47965">
    <property type="entry name" value="ASPARTYL PROTEASE-RELATED"/>
    <property type="match status" value="1"/>
</dbReference>
<comment type="similarity">
    <text evidence="1">Belongs to the peptidase A1 family.</text>
</comment>
<dbReference type="GO" id="GO:0004190">
    <property type="term" value="F:aspartic-type endopeptidase activity"/>
    <property type="evidence" value="ECO:0007669"/>
    <property type="project" value="InterPro"/>
</dbReference>
<dbReference type="InterPro" id="IPR032861">
    <property type="entry name" value="TAXi_N"/>
</dbReference>
<dbReference type="SUPFAM" id="SSF50630">
    <property type="entry name" value="Acid proteases"/>
    <property type="match status" value="1"/>
</dbReference>
<dbReference type="Gramene" id="TraesCS3A03G0960100.1">
    <property type="protein sequence ID" value="TraesCS3A03G0960100.1.CDS1"/>
    <property type="gene ID" value="TraesCS3A03G0960100"/>
</dbReference>
<evidence type="ECO:0000313" key="5">
    <source>
        <dbReference type="Proteomes" id="UP000019116"/>
    </source>
</evidence>
<dbReference type="Gramene" id="TraesCS3A02G411700.1">
    <property type="protein sequence ID" value="TraesCS3A02G411700.1.cds1"/>
    <property type="gene ID" value="TraesCS3A02G411700"/>
</dbReference>
<dbReference type="PROSITE" id="PS51767">
    <property type="entry name" value="PEPTIDASE_A1"/>
    <property type="match status" value="1"/>
</dbReference>
<evidence type="ECO:0000256" key="1">
    <source>
        <dbReference type="ARBA" id="ARBA00007447"/>
    </source>
</evidence>
<reference evidence="4" key="1">
    <citation type="submission" date="2018-08" db="EMBL/GenBank/DDBJ databases">
        <authorList>
            <person name="Rossello M."/>
        </authorList>
    </citation>
    <scope>NUCLEOTIDE SEQUENCE [LARGE SCALE GENOMIC DNA]</scope>
    <source>
        <strain evidence="4">cv. Chinese Spring</strain>
    </source>
</reference>
<dbReference type="SMR" id="A0A3B6EN53"/>
<organism evidence="4">
    <name type="scientific">Triticum aestivum</name>
    <name type="common">Wheat</name>
    <dbReference type="NCBI Taxonomy" id="4565"/>
    <lineage>
        <taxon>Eukaryota</taxon>
        <taxon>Viridiplantae</taxon>
        <taxon>Streptophyta</taxon>
        <taxon>Embryophyta</taxon>
        <taxon>Tracheophyta</taxon>
        <taxon>Spermatophyta</taxon>
        <taxon>Magnoliopsida</taxon>
        <taxon>Liliopsida</taxon>
        <taxon>Poales</taxon>
        <taxon>Poaceae</taxon>
        <taxon>BOP clade</taxon>
        <taxon>Pooideae</taxon>
        <taxon>Triticodae</taxon>
        <taxon>Triticeae</taxon>
        <taxon>Triticinae</taxon>
        <taxon>Triticum</taxon>
    </lineage>
</organism>
<dbReference type="Gene3D" id="2.40.70.10">
    <property type="entry name" value="Acid Proteases"/>
    <property type="match status" value="2"/>
</dbReference>
<dbReference type="InterPro" id="IPR001461">
    <property type="entry name" value="Aspartic_peptidase_A1"/>
</dbReference>
<sequence>MGFSPSDRSRPCMPSPVRRSTIRHCRRPKPFNYSSPSAGTRHYFRCREISPPASTIYKQCHTPLSKSQVTVRHQTSPANPERKMAARLLPLLVLAVSLAWPASCKPLPVLVPVTKDPATLLYTIPFHYGADLVVDTAGPLVWSTCQRGHLPAEFPCNSPTCRLANAFHIPGCRARGCGHDTRKDRTCTAYPYNPVTGACAPGDLVHTRFVANTTDGVHPVSQVNVRALAACAPSRLLKSLPRGASGVAGLAGSGLALPAQVASAQSVPNKFLLCLPRGGSSGNTGVAIFGGGPFQVSAQPGRDFTQELVYTPLVAAKKGMPPAHYVSLQSIAVESTRVPGAGAAVVCTKVPFTLLRPDVYRPFVDAFARALKAQGAQGGPVARPVKPVPPFELCYDTQSLANTRIGYLVPGVTLTLGGGTNWTMNGLSSMVDLRPGTACLAFARMEGVKAGDRSAPAVLVGGFQMENTVLEFDVARKRLGFVRLPFFTQCGHFNFTKTTGY</sequence>
<evidence type="ECO:0000256" key="2">
    <source>
        <dbReference type="ARBA" id="ARBA00022729"/>
    </source>
</evidence>
<dbReference type="RefSeq" id="XP_044342615.1">
    <property type="nucleotide sequence ID" value="XM_044486680.1"/>
</dbReference>
<dbReference type="PANTHER" id="PTHR47965:SF109">
    <property type="entry name" value="PEPTIDASE A1 DOMAIN-CONTAINING PROTEIN"/>
    <property type="match status" value="1"/>
</dbReference>
<dbReference type="InterPro" id="IPR033868">
    <property type="entry name" value="Xylanase_inhibitor_I-like"/>
</dbReference>
<protein>
    <recommendedName>
        <fullName evidence="3">Peptidase A1 domain-containing protein</fullName>
    </recommendedName>
</protein>
<evidence type="ECO:0000313" key="4">
    <source>
        <dbReference type="EnsemblPlants" id="TraesCS3A02G411700.1.cds1"/>
    </source>
</evidence>
<dbReference type="InterPro" id="IPR021109">
    <property type="entry name" value="Peptidase_aspartic_dom_sf"/>
</dbReference>